<dbReference type="GeneID" id="71928116"/>
<organism evidence="2 3">
    <name type="scientific">Halocatena salina</name>
    <dbReference type="NCBI Taxonomy" id="2934340"/>
    <lineage>
        <taxon>Archaea</taxon>
        <taxon>Methanobacteriati</taxon>
        <taxon>Methanobacteriota</taxon>
        <taxon>Stenosarchaea group</taxon>
        <taxon>Halobacteria</taxon>
        <taxon>Halobacteriales</taxon>
        <taxon>Natronomonadaceae</taxon>
        <taxon>Halocatena</taxon>
    </lineage>
</organism>
<evidence type="ECO:0000313" key="2">
    <source>
        <dbReference type="EMBL" id="UPM42041.1"/>
    </source>
</evidence>
<keyword evidence="1" id="KW-1133">Transmembrane helix</keyword>
<dbReference type="EMBL" id="CP096019">
    <property type="protein sequence ID" value="UPM42041.1"/>
    <property type="molecule type" value="Genomic_DNA"/>
</dbReference>
<feature type="transmembrane region" description="Helical" evidence="1">
    <location>
        <begin position="340"/>
        <end position="361"/>
    </location>
</feature>
<proteinExistence type="predicted"/>
<dbReference type="KEGG" id="haad:MW046_08675"/>
<dbReference type="RefSeq" id="WP_247992719.1">
    <property type="nucleotide sequence ID" value="NZ_CP096019.1"/>
</dbReference>
<evidence type="ECO:0000313" key="3">
    <source>
        <dbReference type="Proteomes" id="UP000831768"/>
    </source>
</evidence>
<dbReference type="AlphaFoldDB" id="A0A8T9ZZ48"/>
<keyword evidence="1" id="KW-0472">Membrane</keyword>
<protein>
    <submittedName>
        <fullName evidence="2">DUF373 family protein</fullName>
    </submittedName>
</protein>
<feature type="transmembrane region" description="Helical" evidence="1">
    <location>
        <begin position="174"/>
        <end position="191"/>
    </location>
</feature>
<accession>A0A8T9ZZ48</accession>
<feature type="transmembrane region" description="Helical" evidence="1">
    <location>
        <begin position="285"/>
        <end position="308"/>
    </location>
</feature>
<dbReference type="Pfam" id="PF04123">
    <property type="entry name" value="DUF373"/>
    <property type="match status" value="1"/>
</dbReference>
<gene>
    <name evidence="2" type="ORF">MW046_08675</name>
</gene>
<keyword evidence="3" id="KW-1185">Reference proteome</keyword>
<keyword evidence="1" id="KW-0812">Transmembrane</keyword>
<sequence>MTTLVLCVDRDGDFDHGTPVVGEAAIIDLITSAGVAAPEDSRVNCLLETLRVARSLRAECTDAISVVVSGSGDTVNIDRDIADQIDALVDEHDPQSAVVVVDSVADEQTVPIIESRLRVDAVDRVIVQQARDIESTYYLLKRLLVDEELRRTLFIPLGTALLAIPVIVSLTDNVTAVVAVVTAGIGAFLLYKGLGIDDAVEQFPSVVRAAFYSGQVSFVTYVVGAGLALIGVFAGAIGISGMQPGVLMGIKFVFVSVPWFALAALAASTGRLFDRLLTDDRVPAALFNAPFGIVALGLIVRGFGAFVLENAAVIGPVELPAMSVGPIATDGLVLLTGTRLLVFVIAGVLISLLGVVVTSRVRTPAKDASNRQ</sequence>
<evidence type="ECO:0000256" key="1">
    <source>
        <dbReference type="SAM" id="Phobius"/>
    </source>
</evidence>
<feature type="transmembrane region" description="Helical" evidence="1">
    <location>
        <begin position="149"/>
        <end position="168"/>
    </location>
</feature>
<reference evidence="2" key="1">
    <citation type="submission" date="2022-04" db="EMBL/GenBank/DDBJ databases">
        <title>Halocatena sp. nov., isolated from a salt lake.</title>
        <authorList>
            <person name="Cui H.-L."/>
        </authorList>
    </citation>
    <scope>NUCLEOTIDE SEQUENCE</scope>
    <source>
        <strain evidence="2">AD-1</strain>
    </source>
</reference>
<name>A0A8T9ZZ48_9EURY</name>
<dbReference type="Proteomes" id="UP000831768">
    <property type="component" value="Chromosome"/>
</dbReference>
<feature type="transmembrane region" description="Helical" evidence="1">
    <location>
        <begin position="218"/>
        <end position="240"/>
    </location>
</feature>
<dbReference type="PANTHER" id="PTHR38815:SF1">
    <property type="entry name" value="DUF373 FAMILY PROTEIN"/>
    <property type="match status" value="1"/>
</dbReference>
<feature type="transmembrane region" description="Helical" evidence="1">
    <location>
        <begin position="252"/>
        <end position="273"/>
    </location>
</feature>
<dbReference type="InterPro" id="IPR007254">
    <property type="entry name" value="DUF373"/>
</dbReference>
<dbReference type="PANTHER" id="PTHR38815">
    <property type="entry name" value="HYPOTHETICAL MEMBRANE PROTEIN, CONSERVED, DUF373 FAMILY"/>
    <property type="match status" value="1"/>
</dbReference>